<dbReference type="HOGENOM" id="CLU_119163_0_1_1"/>
<dbReference type="Proteomes" id="UP000027222">
    <property type="component" value="Unassembled WGS sequence"/>
</dbReference>
<organism evidence="1 2">
    <name type="scientific">Galerina marginata (strain CBS 339.88)</name>
    <dbReference type="NCBI Taxonomy" id="685588"/>
    <lineage>
        <taxon>Eukaryota</taxon>
        <taxon>Fungi</taxon>
        <taxon>Dikarya</taxon>
        <taxon>Basidiomycota</taxon>
        <taxon>Agaricomycotina</taxon>
        <taxon>Agaricomycetes</taxon>
        <taxon>Agaricomycetidae</taxon>
        <taxon>Agaricales</taxon>
        <taxon>Agaricineae</taxon>
        <taxon>Strophariaceae</taxon>
        <taxon>Galerina</taxon>
    </lineage>
</organism>
<accession>A0A067T066</accession>
<gene>
    <name evidence="1" type="ORF">GALMADRAFT_43209</name>
</gene>
<evidence type="ECO:0000313" key="1">
    <source>
        <dbReference type="EMBL" id="KDR76580.1"/>
    </source>
</evidence>
<evidence type="ECO:0000313" key="2">
    <source>
        <dbReference type="Proteomes" id="UP000027222"/>
    </source>
</evidence>
<protein>
    <submittedName>
        <fullName evidence="1">Uncharacterized protein</fullName>
    </submittedName>
</protein>
<feature type="non-terminal residue" evidence="1">
    <location>
        <position position="124"/>
    </location>
</feature>
<name>A0A067T066_GALM3</name>
<reference evidence="2" key="1">
    <citation type="journal article" date="2014" name="Proc. Natl. Acad. Sci. U.S.A.">
        <title>Extensive sampling of basidiomycete genomes demonstrates inadequacy of the white-rot/brown-rot paradigm for wood decay fungi.</title>
        <authorList>
            <person name="Riley R."/>
            <person name="Salamov A.A."/>
            <person name="Brown D.W."/>
            <person name="Nagy L.G."/>
            <person name="Floudas D."/>
            <person name="Held B.W."/>
            <person name="Levasseur A."/>
            <person name="Lombard V."/>
            <person name="Morin E."/>
            <person name="Otillar R."/>
            <person name="Lindquist E.A."/>
            <person name="Sun H."/>
            <person name="LaButti K.M."/>
            <person name="Schmutz J."/>
            <person name="Jabbour D."/>
            <person name="Luo H."/>
            <person name="Baker S.E."/>
            <person name="Pisabarro A.G."/>
            <person name="Walton J.D."/>
            <person name="Blanchette R.A."/>
            <person name="Henrissat B."/>
            <person name="Martin F."/>
            <person name="Cullen D."/>
            <person name="Hibbett D.S."/>
            <person name="Grigoriev I.V."/>
        </authorList>
    </citation>
    <scope>NUCLEOTIDE SEQUENCE [LARGE SCALE GENOMIC DNA]</scope>
    <source>
        <strain evidence="2">CBS 339.88</strain>
    </source>
</reference>
<proteinExistence type="predicted"/>
<sequence length="124" mass="14029">ESILTRKTQPQKPERVARILQEVTIGPDITEEQCKTVQELLTEFADCFALSIKEVNAIPGAVHKLNIPEGTTFRTKIPPRSYNPDQRAFMEAKVDEILEAGIIRQIHPRDVRFVAQTVLAQKAH</sequence>
<dbReference type="OrthoDB" id="3363652at2759"/>
<dbReference type="AlphaFoldDB" id="A0A067T066"/>
<keyword evidence="2" id="KW-1185">Reference proteome</keyword>
<feature type="non-terminal residue" evidence="1">
    <location>
        <position position="1"/>
    </location>
</feature>
<dbReference type="EMBL" id="KL142378">
    <property type="protein sequence ID" value="KDR76580.1"/>
    <property type="molecule type" value="Genomic_DNA"/>
</dbReference>